<accession>A0A346AZI9</accession>
<feature type="domain" description="TrmE-type G" evidence="12">
    <location>
        <begin position="223"/>
        <end position="380"/>
    </location>
</feature>
<comment type="subunit">
    <text evidence="10">Homodimer. Heterotetramer of two MnmE and two MnmG subunits.</text>
</comment>
<dbReference type="NCBIfam" id="NF003661">
    <property type="entry name" value="PRK05291.1-3"/>
    <property type="match status" value="1"/>
</dbReference>
<dbReference type="GO" id="GO:0002098">
    <property type="term" value="P:tRNA wobble uridine modification"/>
    <property type="evidence" value="ECO:0007669"/>
    <property type="project" value="TreeGrafter"/>
</dbReference>
<dbReference type="InterPro" id="IPR018948">
    <property type="entry name" value="GTP-bd_TrmE_N"/>
</dbReference>
<dbReference type="EC" id="3.6.-.-" evidence="10"/>
<organism evidence="13 14">
    <name type="scientific">Megasphaera stantonii</name>
    <dbReference type="NCBI Taxonomy" id="2144175"/>
    <lineage>
        <taxon>Bacteria</taxon>
        <taxon>Bacillati</taxon>
        <taxon>Bacillota</taxon>
        <taxon>Negativicutes</taxon>
        <taxon>Veillonellales</taxon>
        <taxon>Veillonellaceae</taxon>
        <taxon>Megasphaera</taxon>
    </lineage>
</organism>
<comment type="subcellular location">
    <subcellularLocation>
        <location evidence="10">Cytoplasm</location>
    </subcellularLocation>
</comment>
<feature type="binding site" evidence="10">
    <location>
        <begin position="233"/>
        <end position="238"/>
    </location>
    <ligand>
        <name>GTP</name>
        <dbReference type="ChEBI" id="CHEBI:37565"/>
    </ligand>
</feature>
<dbReference type="InterPro" id="IPR004520">
    <property type="entry name" value="GTPase_MnmE"/>
</dbReference>
<evidence type="ECO:0000256" key="6">
    <source>
        <dbReference type="ARBA" id="ARBA00022801"/>
    </source>
</evidence>
<keyword evidence="6 10" id="KW-0378">Hydrolase</keyword>
<dbReference type="InterPro" id="IPR027266">
    <property type="entry name" value="TrmE/GcvT-like"/>
</dbReference>
<dbReference type="Pfam" id="PF10396">
    <property type="entry name" value="TrmE_N"/>
    <property type="match status" value="1"/>
</dbReference>
<dbReference type="GO" id="GO:0046872">
    <property type="term" value="F:metal ion binding"/>
    <property type="evidence" value="ECO:0007669"/>
    <property type="project" value="UniProtKB-KW"/>
</dbReference>
<feature type="binding site" evidence="10">
    <location>
        <begin position="277"/>
        <end position="280"/>
    </location>
    <ligand>
        <name>GTP</name>
        <dbReference type="ChEBI" id="CHEBI:37565"/>
    </ligand>
</feature>
<feature type="binding site" evidence="10">
    <location>
        <position position="252"/>
    </location>
    <ligand>
        <name>K(+)</name>
        <dbReference type="ChEBI" id="CHEBI:29103"/>
    </ligand>
</feature>
<dbReference type="Gene3D" id="3.40.50.300">
    <property type="entry name" value="P-loop containing nucleotide triphosphate hydrolases"/>
    <property type="match status" value="1"/>
</dbReference>
<comment type="cofactor">
    <cofactor evidence="10">
        <name>K(+)</name>
        <dbReference type="ChEBI" id="CHEBI:29103"/>
    </cofactor>
    <text evidence="10">Binds 1 potassium ion per subunit.</text>
</comment>
<dbReference type="InterPro" id="IPR027368">
    <property type="entry name" value="MnmE_dom2"/>
</dbReference>
<keyword evidence="5 10" id="KW-0547">Nucleotide-binding</keyword>
<feature type="binding site" evidence="10">
    <location>
        <position position="24"/>
    </location>
    <ligand>
        <name>(6S)-5-formyl-5,6,7,8-tetrahydrofolate</name>
        <dbReference type="ChEBI" id="CHEBI:57457"/>
    </ligand>
</feature>
<reference evidence="13 14" key="1">
    <citation type="submission" date="2018-05" db="EMBL/GenBank/DDBJ databases">
        <title>Complete genome sequence of Megasphaera sp. AJH120T, isolated from the ceca of a chicken.</title>
        <authorList>
            <person name="Maki J."/>
            <person name="Looft T."/>
        </authorList>
    </citation>
    <scope>NUCLEOTIDE SEQUENCE [LARGE SCALE GENOMIC DNA]</scope>
    <source>
        <strain evidence="13 14">AJH120</strain>
    </source>
</reference>
<dbReference type="GO" id="GO:0042802">
    <property type="term" value="F:identical protein binding"/>
    <property type="evidence" value="ECO:0007669"/>
    <property type="project" value="UniProtKB-ARBA"/>
</dbReference>
<dbReference type="InterPro" id="IPR005225">
    <property type="entry name" value="Small_GTP-bd"/>
</dbReference>
<feature type="binding site" evidence="10">
    <location>
        <position position="127"/>
    </location>
    <ligand>
        <name>(6S)-5-formyl-5,6,7,8-tetrahydrofolate</name>
        <dbReference type="ChEBI" id="CHEBI:57457"/>
    </ligand>
</feature>
<keyword evidence="9 10" id="KW-0342">GTP-binding</keyword>
<evidence type="ECO:0000256" key="4">
    <source>
        <dbReference type="ARBA" id="ARBA00022723"/>
    </source>
</evidence>
<dbReference type="InterPro" id="IPR025867">
    <property type="entry name" value="MnmE_helical"/>
</dbReference>
<keyword evidence="14" id="KW-1185">Reference proteome</keyword>
<feature type="binding site" evidence="10">
    <location>
        <position position="257"/>
    </location>
    <ligand>
        <name>K(+)</name>
        <dbReference type="ChEBI" id="CHEBI:29103"/>
    </ligand>
</feature>
<evidence type="ECO:0000256" key="9">
    <source>
        <dbReference type="ARBA" id="ARBA00023134"/>
    </source>
</evidence>
<keyword evidence="8 10" id="KW-0630">Potassium</keyword>
<dbReference type="NCBIfam" id="TIGR00450">
    <property type="entry name" value="mnmE_trmE_thdF"/>
    <property type="match status" value="1"/>
</dbReference>
<dbReference type="PANTHER" id="PTHR42714">
    <property type="entry name" value="TRNA MODIFICATION GTPASE GTPBP3"/>
    <property type="match status" value="1"/>
</dbReference>
<comment type="caution">
    <text evidence="10">Lacks conserved residue(s) required for the propagation of feature annotation.</text>
</comment>
<keyword evidence="7 10" id="KW-0460">Magnesium</keyword>
<dbReference type="NCBIfam" id="TIGR00231">
    <property type="entry name" value="small_GTP"/>
    <property type="match status" value="1"/>
</dbReference>
<name>A0A346AZI9_9FIRM</name>
<keyword evidence="4 10" id="KW-0479">Metal-binding</keyword>
<dbReference type="Gene3D" id="1.20.120.430">
    <property type="entry name" value="tRNA modification GTPase MnmE domain 2"/>
    <property type="match status" value="1"/>
</dbReference>
<feature type="binding site" evidence="10">
    <location>
        <position position="237"/>
    </location>
    <ligand>
        <name>Mg(2+)</name>
        <dbReference type="ChEBI" id="CHEBI:18420"/>
    </ligand>
</feature>
<dbReference type="KEGG" id="meg:DKB62_06760"/>
<comment type="similarity">
    <text evidence="1 10 11">Belongs to the TRAFAC class TrmE-Era-EngA-EngB-Septin-like GTPase superfamily. TrmE GTPase family.</text>
</comment>
<dbReference type="SUPFAM" id="SSF52540">
    <property type="entry name" value="P-loop containing nucleoside triphosphate hydrolases"/>
    <property type="match status" value="1"/>
</dbReference>
<dbReference type="GO" id="GO:0005829">
    <property type="term" value="C:cytosol"/>
    <property type="evidence" value="ECO:0007669"/>
    <property type="project" value="TreeGrafter"/>
</dbReference>
<dbReference type="RefSeq" id="WP_107196293.1">
    <property type="nucleotide sequence ID" value="NZ_CP029462.1"/>
</dbReference>
<feature type="binding site" evidence="10">
    <location>
        <position position="459"/>
    </location>
    <ligand>
        <name>(6S)-5-formyl-5,6,7,8-tetrahydrofolate</name>
        <dbReference type="ChEBI" id="CHEBI:57457"/>
    </ligand>
</feature>
<dbReference type="CDD" id="cd04164">
    <property type="entry name" value="trmE"/>
    <property type="match status" value="1"/>
</dbReference>
<keyword evidence="2 10" id="KW-0963">Cytoplasm</keyword>
<feature type="binding site" evidence="10">
    <location>
        <position position="254"/>
    </location>
    <ligand>
        <name>K(+)</name>
        <dbReference type="ChEBI" id="CHEBI:29103"/>
    </ligand>
</feature>
<dbReference type="Gene3D" id="3.30.1360.120">
    <property type="entry name" value="Probable tRNA modification gtpase trme, domain 1"/>
    <property type="match status" value="1"/>
</dbReference>
<dbReference type="InterPro" id="IPR027417">
    <property type="entry name" value="P-loop_NTPase"/>
</dbReference>
<dbReference type="Pfam" id="PF12631">
    <property type="entry name" value="MnmE_helical"/>
    <property type="match status" value="1"/>
</dbReference>
<evidence type="ECO:0000313" key="14">
    <source>
        <dbReference type="Proteomes" id="UP000254337"/>
    </source>
</evidence>
<dbReference type="Proteomes" id="UP000254337">
    <property type="component" value="Chromosome"/>
</dbReference>
<dbReference type="InterPro" id="IPR031168">
    <property type="entry name" value="G_TrmE"/>
</dbReference>
<evidence type="ECO:0000256" key="8">
    <source>
        <dbReference type="ARBA" id="ARBA00022958"/>
    </source>
</evidence>
<dbReference type="Pfam" id="PF01926">
    <property type="entry name" value="MMR_HSR1"/>
    <property type="match status" value="1"/>
</dbReference>
<evidence type="ECO:0000313" key="13">
    <source>
        <dbReference type="EMBL" id="AXL21282.1"/>
    </source>
</evidence>
<feature type="binding site" evidence="10">
    <location>
        <position position="233"/>
    </location>
    <ligand>
        <name>K(+)</name>
        <dbReference type="ChEBI" id="CHEBI:29103"/>
    </ligand>
</feature>
<dbReference type="GO" id="GO:0030488">
    <property type="term" value="P:tRNA methylation"/>
    <property type="evidence" value="ECO:0007669"/>
    <property type="project" value="TreeGrafter"/>
</dbReference>
<dbReference type="FunFam" id="3.30.1360.120:FF:000003">
    <property type="entry name" value="tRNA modification GTPase MnmE"/>
    <property type="match status" value="1"/>
</dbReference>
<dbReference type="OrthoDB" id="9805918at2"/>
<comment type="function">
    <text evidence="10">Exhibits a very high intrinsic GTPase hydrolysis rate. Involved in the addition of a carboxymethylaminomethyl (cmnm) group at the wobble position (U34) of certain tRNAs, forming tRNA-cmnm(5)s(2)U34.</text>
</comment>
<dbReference type="GO" id="GO:0005525">
    <property type="term" value="F:GTP binding"/>
    <property type="evidence" value="ECO:0007669"/>
    <property type="project" value="UniProtKB-UniRule"/>
</dbReference>
<feature type="binding site" evidence="10">
    <location>
        <position position="88"/>
    </location>
    <ligand>
        <name>(6S)-5-formyl-5,6,7,8-tetrahydrofolate</name>
        <dbReference type="ChEBI" id="CHEBI:57457"/>
    </ligand>
</feature>
<proteinExistence type="inferred from homology"/>
<feature type="binding site" evidence="10">
    <location>
        <position position="258"/>
    </location>
    <ligand>
        <name>Mg(2+)</name>
        <dbReference type="ChEBI" id="CHEBI:18420"/>
    </ligand>
</feature>
<feature type="binding site" evidence="10">
    <location>
        <begin position="252"/>
        <end position="258"/>
    </location>
    <ligand>
        <name>GTP</name>
        <dbReference type="ChEBI" id="CHEBI:37565"/>
    </ligand>
</feature>
<keyword evidence="3 10" id="KW-0819">tRNA processing</keyword>
<dbReference type="HAMAP" id="MF_00379">
    <property type="entry name" value="GTPase_MnmE"/>
    <property type="match status" value="1"/>
</dbReference>
<evidence type="ECO:0000256" key="7">
    <source>
        <dbReference type="ARBA" id="ARBA00022842"/>
    </source>
</evidence>
<sequence length="459" mass="50057">MYDTTDTIAAIATPLGESGIGVIRISGSKAYDVGDAIFQSKSSLPLAQRRDRSIQYGLIVDDDGKAVDEVILLIMKGPRSYTAEDVLEIQCHGGRQSLSEILGLVLRHGARLANPGEFTQRAFVNGRIDLAQAEAVMDVIQAKSAQGLTSAVSQLEGRLSRVVGDMRLHLTDFITRLEVTVDYPEEDLEEIEVPDIAGAIRDMERRLDDMLAESKSGRMMRDGVMAAIAGTPNAGKSSLLNRFLETERAIVTDVPGTTRDVIEEWISIQGVPICLVDTAGIRSTDDTVEQIGVRRAKEYMDRADIILVVVDQSRPLQEEDRQILETAKGRQALIVLNKEDLQPAFKTEELQSYGLPILSISASTGAGMGALKDAMLSLALKQGLTAAQSALLANTRHIELVRQSREALQRALDTIEAGMPVDCAIVDIREAWELLGSITGDTVHDDIIEEIFSRFCLGK</sequence>
<dbReference type="EMBL" id="CP029462">
    <property type="protein sequence ID" value="AXL21282.1"/>
    <property type="molecule type" value="Genomic_DNA"/>
</dbReference>
<evidence type="ECO:0000259" key="12">
    <source>
        <dbReference type="PROSITE" id="PS51709"/>
    </source>
</evidence>
<dbReference type="GO" id="GO:0003924">
    <property type="term" value="F:GTPase activity"/>
    <property type="evidence" value="ECO:0007669"/>
    <property type="project" value="UniProtKB-UniRule"/>
</dbReference>
<gene>
    <name evidence="10" type="primary">mnmE</name>
    <name evidence="10" type="synonym">trmE</name>
    <name evidence="13" type="ORF">DKB62_06760</name>
</gene>
<dbReference type="AlphaFoldDB" id="A0A346AZI9"/>
<evidence type="ECO:0000256" key="2">
    <source>
        <dbReference type="ARBA" id="ARBA00022490"/>
    </source>
</evidence>
<evidence type="ECO:0000256" key="5">
    <source>
        <dbReference type="ARBA" id="ARBA00022741"/>
    </source>
</evidence>
<dbReference type="FunFam" id="3.40.50.300:FF:000494">
    <property type="entry name" value="tRNA modification GTPase MnmE"/>
    <property type="match status" value="1"/>
</dbReference>
<evidence type="ECO:0000256" key="10">
    <source>
        <dbReference type="HAMAP-Rule" id="MF_00379"/>
    </source>
</evidence>
<protein>
    <recommendedName>
        <fullName evidence="10">tRNA modification GTPase MnmE</fullName>
        <ecNumber evidence="10">3.6.-.-</ecNumber>
    </recommendedName>
</protein>
<dbReference type="InterPro" id="IPR006073">
    <property type="entry name" value="GTP-bd"/>
</dbReference>
<evidence type="ECO:0000256" key="1">
    <source>
        <dbReference type="ARBA" id="ARBA00011043"/>
    </source>
</evidence>
<evidence type="ECO:0000256" key="11">
    <source>
        <dbReference type="RuleBase" id="RU003313"/>
    </source>
</evidence>
<dbReference type="PANTHER" id="PTHR42714:SF2">
    <property type="entry name" value="TRNA MODIFICATION GTPASE GTPBP3, MITOCHONDRIAL"/>
    <property type="match status" value="1"/>
</dbReference>
<dbReference type="PROSITE" id="PS51709">
    <property type="entry name" value="G_TRME"/>
    <property type="match status" value="1"/>
</dbReference>
<evidence type="ECO:0000256" key="3">
    <source>
        <dbReference type="ARBA" id="ARBA00022694"/>
    </source>
</evidence>
<dbReference type="CDD" id="cd14858">
    <property type="entry name" value="TrmE_N"/>
    <property type="match status" value="1"/>
</dbReference>